<evidence type="ECO:0000256" key="2">
    <source>
        <dbReference type="SAM" id="SignalP"/>
    </source>
</evidence>
<feature type="region of interest" description="Disordered" evidence="1">
    <location>
        <begin position="258"/>
        <end position="277"/>
    </location>
</feature>
<evidence type="ECO:0000256" key="1">
    <source>
        <dbReference type="SAM" id="MobiDB-lite"/>
    </source>
</evidence>
<dbReference type="RefSeq" id="WP_264880761.1">
    <property type="nucleotide sequence ID" value="NZ_JAPDOB010000001.1"/>
</dbReference>
<proteinExistence type="predicted"/>
<sequence length="277" mass="29428">MAFVLLSLATATMQVTAPAADPAPTVVVTGRRTLDEAQTRQAVNAVSAGSELQMARYHDPVCPLVTGLPAEAGALVQDQIRDIARQVGLRTAPARCDANLIVMIAGDGQLLFGDIRRNRPEWLNGLSRRDIEALASAKGPVRAWSVTSLRNEDGVSLTPSKDGSAPATLRVQSASILKQPTRQQLDGSVIIIDRGSLNGRTLGQIAHYAAMRGLAMTRPPAGNEVGTVLSTFDNAAAPRSMTAFDLGYLKSLYASDGRDTGAQDRRRMARTIAEAGR</sequence>
<evidence type="ECO:0000313" key="3">
    <source>
        <dbReference type="EMBL" id="MCW3796807.1"/>
    </source>
</evidence>
<feature type="chain" id="PRO_5045131759" evidence="2">
    <location>
        <begin position="20"/>
        <end position="277"/>
    </location>
</feature>
<accession>A0ABT3JCK2</accession>
<keyword evidence="4" id="KW-1185">Reference proteome</keyword>
<protein>
    <submittedName>
        <fullName evidence="3">Uncharacterized protein</fullName>
    </submittedName>
</protein>
<name>A0ABT3JCK2_9SPHN</name>
<reference evidence="3 4" key="1">
    <citation type="submission" date="2022-10" db="EMBL/GenBank/DDBJ databases">
        <title>Sphingomonas sp.</title>
        <authorList>
            <person name="Jin C."/>
        </authorList>
    </citation>
    <scope>NUCLEOTIDE SEQUENCE [LARGE SCALE GENOMIC DNA]</scope>
    <source>
        <strain evidence="3 4">BN140010</strain>
    </source>
</reference>
<feature type="signal peptide" evidence="2">
    <location>
        <begin position="1"/>
        <end position="19"/>
    </location>
</feature>
<comment type="caution">
    <text evidence="3">The sequence shown here is derived from an EMBL/GenBank/DDBJ whole genome shotgun (WGS) entry which is preliminary data.</text>
</comment>
<evidence type="ECO:0000313" key="4">
    <source>
        <dbReference type="Proteomes" id="UP001526246"/>
    </source>
</evidence>
<dbReference type="Proteomes" id="UP001526246">
    <property type="component" value="Unassembled WGS sequence"/>
</dbReference>
<gene>
    <name evidence="3" type="ORF">OMW55_03175</name>
</gene>
<dbReference type="EMBL" id="JAPDOB010000001">
    <property type="protein sequence ID" value="MCW3796807.1"/>
    <property type="molecule type" value="Genomic_DNA"/>
</dbReference>
<organism evidence="3 4">
    <name type="scientific">Sphingomonas arvum</name>
    <dbReference type="NCBI Taxonomy" id="2992113"/>
    <lineage>
        <taxon>Bacteria</taxon>
        <taxon>Pseudomonadati</taxon>
        <taxon>Pseudomonadota</taxon>
        <taxon>Alphaproteobacteria</taxon>
        <taxon>Sphingomonadales</taxon>
        <taxon>Sphingomonadaceae</taxon>
        <taxon>Sphingomonas</taxon>
    </lineage>
</organism>
<keyword evidence="2" id="KW-0732">Signal</keyword>